<dbReference type="Proteomes" id="UP000308600">
    <property type="component" value="Unassembled WGS sequence"/>
</dbReference>
<organism evidence="1 2">
    <name type="scientific">Pluteus cervinus</name>
    <dbReference type="NCBI Taxonomy" id="181527"/>
    <lineage>
        <taxon>Eukaryota</taxon>
        <taxon>Fungi</taxon>
        <taxon>Dikarya</taxon>
        <taxon>Basidiomycota</taxon>
        <taxon>Agaricomycotina</taxon>
        <taxon>Agaricomycetes</taxon>
        <taxon>Agaricomycetidae</taxon>
        <taxon>Agaricales</taxon>
        <taxon>Pluteineae</taxon>
        <taxon>Pluteaceae</taxon>
        <taxon>Pluteus</taxon>
    </lineage>
</organism>
<evidence type="ECO:0000313" key="1">
    <source>
        <dbReference type="EMBL" id="TFK71682.1"/>
    </source>
</evidence>
<evidence type="ECO:0000313" key="2">
    <source>
        <dbReference type="Proteomes" id="UP000308600"/>
    </source>
</evidence>
<sequence>MSQVLAVQTTVESEAFTRDELREQDAALLVPLALAAFGSILDIASEMDDFSLGEAEFLREQAQQWEYAQFPNSFKSSLQQLVFEGYTAFSKADFNTRSIQSVSSQIRTELEKAASVVSDARSDREIIKTVSEENLRSILRLATTCIETAAHFGKGFSTLPGLAKELAKACGMKLAVAEKVKTRLLIALKAQLKALEVRQETYQASVTETKQELFQALERVEEANKSYAASTVVQCSQSNLGFSYRHVNTRSIAEFSSEDLSVSGLLKSTAVLDVAERLSLLLGFEENSADWAQICLAEGQHSSIIHRIHEFLSKQVVYLEAHQEHAIHTELLPVLKGLLVASGDIVSLSSVAKVGHKEEAVVQKHRLAVQKAAFQIKETLASYNGQLVVPEGGRIATSMIPSSFSSLSHWESQSSVVEHSAASHVEVQIEVEEARSYFESVKSSYEKASRALTVNQQEIVKIQAEIARVTLWNKHLVLVLPQLHAIIPILERLYEQFVEIGLFFESNFVALKETLHFHTHITIWADRLFNFNRIGFAGVSNFDLTRQLIWQHIMYAWRVISLAETTANTYAEVFAWYRFDTSRLDALDYAKVDQLFKVRSTSIQSRKEAILQLFGLVERFWKWTPSVVTKYRREYFSSFKERVSVYESSLTFSSSTALALEVNCDTPKFQYFIYGVKQRQFIETYEDCDCGGKHAHSHRHGHHGARKHKNHHKSHAQVTHSTTTSSVFQETATASKIEEVVEVDKSASVSAGVVVVGAAESVAETGVSTGVTVGGGLSSNGHARAADAQSIRSARRSPRAESRNASLSSLLGL</sequence>
<name>A0ACD3B242_9AGAR</name>
<dbReference type="EMBL" id="ML208294">
    <property type="protein sequence ID" value="TFK71682.1"/>
    <property type="molecule type" value="Genomic_DNA"/>
</dbReference>
<accession>A0ACD3B242</accession>
<protein>
    <submittedName>
        <fullName evidence="1">Uncharacterized protein</fullName>
    </submittedName>
</protein>
<keyword evidence="2" id="KW-1185">Reference proteome</keyword>
<gene>
    <name evidence="1" type="ORF">BDN72DRAFT_413922</name>
</gene>
<proteinExistence type="predicted"/>
<reference evidence="1 2" key="1">
    <citation type="journal article" date="2019" name="Nat. Ecol. Evol.">
        <title>Megaphylogeny resolves global patterns of mushroom evolution.</title>
        <authorList>
            <person name="Varga T."/>
            <person name="Krizsan K."/>
            <person name="Foldi C."/>
            <person name="Dima B."/>
            <person name="Sanchez-Garcia M."/>
            <person name="Sanchez-Ramirez S."/>
            <person name="Szollosi G.J."/>
            <person name="Szarkandi J.G."/>
            <person name="Papp V."/>
            <person name="Albert L."/>
            <person name="Andreopoulos W."/>
            <person name="Angelini C."/>
            <person name="Antonin V."/>
            <person name="Barry K.W."/>
            <person name="Bougher N.L."/>
            <person name="Buchanan P."/>
            <person name="Buyck B."/>
            <person name="Bense V."/>
            <person name="Catcheside P."/>
            <person name="Chovatia M."/>
            <person name="Cooper J."/>
            <person name="Damon W."/>
            <person name="Desjardin D."/>
            <person name="Finy P."/>
            <person name="Geml J."/>
            <person name="Haridas S."/>
            <person name="Hughes K."/>
            <person name="Justo A."/>
            <person name="Karasinski D."/>
            <person name="Kautmanova I."/>
            <person name="Kiss B."/>
            <person name="Kocsube S."/>
            <person name="Kotiranta H."/>
            <person name="LaButti K.M."/>
            <person name="Lechner B.E."/>
            <person name="Liimatainen K."/>
            <person name="Lipzen A."/>
            <person name="Lukacs Z."/>
            <person name="Mihaltcheva S."/>
            <person name="Morgado L.N."/>
            <person name="Niskanen T."/>
            <person name="Noordeloos M.E."/>
            <person name="Ohm R.A."/>
            <person name="Ortiz-Santana B."/>
            <person name="Ovrebo C."/>
            <person name="Racz N."/>
            <person name="Riley R."/>
            <person name="Savchenko A."/>
            <person name="Shiryaev A."/>
            <person name="Soop K."/>
            <person name="Spirin V."/>
            <person name="Szebenyi C."/>
            <person name="Tomsovsky M."/>
            <person name="Tulloss R.E."/>
            <person name="Uehling J."/>
            <person name="Grigoriev I.V."/>
            <person name="Vagvolgyi C."/>
            <person name="Papp T."/>
            <person name="Martin F.M."/>
            <person name="Miettinen O."/>
            <person name="Hibbett D.S."/>
            <person name="Nagy L.G."/>
        </authorList>
    </citation>
    <scope>NUCLEOTIDE SEQUENCE [LARGE SCALE GENOMIC DNA]</scope>
    <source>
        <strain evidence="1 2">NL-1719</strain>
    </source>
</reference>